<comment type="caution">
    <text evidence="2">The sequence shown here is derived from an EMBL/GenBank/DDBJ whole genome shotgun (WGS) entry which is preliminary data.</text>
</comment>
<feature type="region of interest" description="Disordered" evidence="1">
    <location>
        <begin position="26"/>
        <end position="550"/>
    </location>
</feature>
<feature type="compositionally biased region" description="Low complexity" evidence="1">
    <location>
        <begin position="1005"/>
        <end position="1038"/>
    </location>
</feature>
<feature type="compositionally biased region" description="Polar residues" evidence="1">
    <location>
        <begin position="321"/>
        <end position="338"/>
    </location>
</feature>
<organism evidence="2 3">
    <name type="scientific">Apiospora marii</name>
    <dbReference type="NCBI Taxonomy" id="335849"/>
    <lineage>
        <taxon>Eukaryota</taxon>
        <taxon>Fungi</taxon>
        <taxon>Dikarya</taxon>
        <taxon>Ascomycota</taxon>
        <taxon>Pezizomycotina</taxon>
        <taxon>Sordariomycetes</taxon>
        <taxon>Xylariomycetidae</taxon>
        <taxon>Amphisphaeriales</taxon>
        <taxon>Apiosporaceae</taxon>
        <taxon>Apiospora</taxon>
    </lineage>
</organism>
<feature type="compositionally biased region" description="Low complexity" evidence="1">
    <location>
        <begin position="606"/>
        <end position="615"/>
    </location>
</feature>
<feature type="region of interest" description="Disordered" evidence="1">
    <location>
        <begin position="933"/>
        <end position="1078"/>
    </location>
</feature>
<evidence type="ECO:0000313" key="3">
    <source>
        <dbReference type="Proteomes" id="UP001396898"/>
    </source>
</evidence>
<dbReference type="Proteomes" id="UP001396898">
    <property type="component" value="Unassembled WGS sequence"/>
</dbReference>
<feature type="compositionally biased region" description="Polar residues" evidence="1">
    <location>
        <begin position="192"/>
        <end position="206"/>
    </location>
</feature>
<evidence type="ECO:0000256" key="1">
    <source>
        <dbReference type="SAM" id="MobiDB-lite"/>
    </source>
</evidence>
<feature type="compositionally biased region" description="Low complexity" evidence="1">
    <location>
        <begin position="814"/>
        <end position="827"/>
    </location>
</feature>
<feature type="compositionally biased region" description="Low complexity" evidence="1">
    <location>
        <begin position="347"/>
        <end position="361"/>
    </location>
</feature>
<name>A0ABR1R5K7_9PEZI</name>
<protein>
    <submittedName>
        <fullName evidence="2">Uncharacterized protein</fullName>
    </submittedName>
</protein>
<feature type="compositionally biased region" description="Basic and acidic residues" evidence="1">
    <location>
        <begin position="377"/>
        <end position="387"/>
    </location>
</feature>
<evidence type="ECO:0000313" key="2">
    <source>
        <dbReference type="EMBL" id="KAK7998839.1"/>
    </source>
</evidence>
<feature type="compositionally biased region" description="Low complexity" evidence="1">
    <location>
        <begin position="271"/>
        <end position="282"/>
    </location>
</feature>
<dbReference type="EMBL" id="JAQQWI010000019">
    <property type="protein sequence ID" value="KAK7998839.1"/>
    <property type="molecule type" value="Genomic_DNA"/>
</dbReference>
<accession>A0ABR1R5K7</accession>
<feature type="compositionally biased region" description="Basic residues" evidence="1">
    <location>
        <begin position="164"/>
        <end position="176"/>
    </location>
</feature>
<feature type="compositionally biased region" description="Basic and acidic residues" evidence="1">
    <location>
        <begin position="118"/>
        <end position="129"/>
    </location>
</feature>
<feature type="compositionally biased region" description="Low complexity" evidence="1">
    <location>
        <begin position="986"/>
        <end position="995"/>
    </location>
</feature>
<feature type="region of interest" description="Disordered" evidence="1">
    <location>
        <begin position="572"/>
        <end position="658"/>
    </location>
</feature>
<proteinExistence type="predicted"/>
<keyword evidence="3" id="KW-1185">Reference proteome</keyword>
<feature type="region of interest" description="Disordered" evidence="1">
    <location>
        <begin position="786"/>
        <end position="888"/>
    </location>
</feature>
<feature type="compositionally biased region" description="Basic and acidic residues" evidence="1">
    <location>
        <begin position="933"/>
        <end position="948"/>
    </location>
</feature>
<feature type="compositionally biased region" description="Polar residues" evidence="1">
    <location>
        <begin position="496"/>
        <end position="512"/>
    </location>
</feature>
<feature type="compositionally biased region" description="Low complexity" evidence="1">
    <location>
        <begin position="793"/>
        <end position="807"/>
    </location>
</feature>
<gene>
    <name evidence="2" type="ORF">PG991_014514</name>
</gene>
<feature type="compositionally biased region" description="Basic residues" evidence="1">
    <location>
        <begin position="974"/>
        <end position="983"/>
    </location>
</feature>
<reference evidence="2 3" key="1">
    <citation type="submission" date="2023-01" db="EMBL/GenBank/DDBJ databases">
        <title>Analysis of 21 Apiospora genomes using comparative genomics revels a genus with tremendous synthesis potential of carbohydrate active enzymes and secondary metabolites.</title>
        <authorList>
            <person name="Sorensen T."/>
        </authorList>
    </citation>
    <scope>NUCLEOTIDE SEQUENCE [LARGE SCALE GENOMIC DNA]</scope>
    <source>
        <strain evidence="2 3">CBS 20057</strain>
    </source>
</reference>
<feature type="compositionally biased region" description="Polar residues" evidence="1">
    <location>
        <begin position="713"/>
        <end position="724"/>
    </location>
</feature>
<feature type="compositionally biased region" description="Basic and acidic residues" evidence="1">
    <location>
        <begin position="528"/>
        <end position="541"/>
    </location>
</feature>
<feature type="compositionally biased region" description="Acidic residues" evidence="1">
    <location>
        <begin position="700"/>
        <end position="709"/>
    </location>
</feature>
<sequence length="1159" mass="125700">MAMVRSSRSEKPGRPDSLARMLELEKYYKMQRTQDNGSIHPTPAGPIGTRPSPSALPDSALRARRASAQPPPTQNMKVARRSAGLPSLSISIPPSPTSTQGAGEDVPPPAAENQEPVAEPRKELGERTKTVTFSGPQEEDEEDNLSDVSSICHSPSWEGFGQSSKKKAKKREKKEKKKLEEKATKASKKQANRLSKNPPQDTQSVQALKASDRSLSAPELEQQVKLNPRNLNRSTSDFPPETMASHNSKPQAPSDENAKPKSRGFLASLRSSSTGPKKTSTPRGSVDEAQSIHSGSIAGIPSHMYNPAAPGADHDFINPRQAPSISSNASGSTQSMSSQEKRPGLGRHSSNSGHGRSMSMSLFSKLKGPSYLYYHSPDSETKEDKPRPPLSRSALSSMDAMPASQHSSRPASAASFLQKIDATSDSGEMRGRQAAARSSRPRDSSSDYDEADITERRERRLHAAGYMPAPQQPVANEGRRRPHHHVAQPKSRNAEVDNQPSGDQTTSSQVNQTREHTEAQRAPQRSVRKIEDQAQRTDPAGKEFNYQSNMDNYALPYRDEVDRLTARHHIHSEEDRGFVGKHVPSAKPSPSAADPRLTEFEESAPVKKSSPSPSVIGRAVSHDDDFGNATESSEETPITEVVTRVEEPTMIPRTHQRPYKMEKPADYFAFISESYAPPSLELRSPADGRLPPSSPRIDEASDEDDEEEPWSIMAQSLGSERVLSTQAATTTTGDPTLVPISLLSGPPLAISPAISSDQSDSDVPAFEHLGAAVHQTVAIETHYQPRSLQEEQTSASNSERSSSSTNGEARHLASSILTSSITTPNSSRPHSRRGHSVDIVPRSTVKSALTQGDERAAQKAYRASIVESPTGGHITRTSNPDPYIQDDSWSRTALPIDHDNHSVTSARSNRLDVMASTPSPAGTPTSAAFADELREGTDEPARIPEAPRRQTLPPKAHSAVDLPATSFLPPLRHQPLHPRKAKMKGSSTSLPTSLPNSPPPELDPEAPALRPTSLKSSRKSSSTSQDSQQQSPASASAAYLQEARKTVPVHPLSSRALRPVYPPKGTLPPAARSASPERRGEPMAKMLVECCNCKFFHDMPSRVYECMAKPDSVVEDKLLGVSATITTMVKCPWCAHGMTTQCCAGYAAVVYLKEKLHGK</sequence>
<feature type="region of interest" description="Disordered" evidence="1">
    <location>
        <begin position="678"/>
        <end position="762"/>
    </location>
</feature>